<dbReference type="InterPro" id="IPR008254">
    <property type="entry name" value="Flavodoxin/NO_synth"/>
</dbReference>
<proteinExistence type="predicted"/>
<protein>
    <recommendedName>
        <fullName evidence="1">Flavodoxin-like domain-containing protein</fullName>
    </recommendedName>
</protein>
<evidence type="ECO:0000313" key="2">
    <source>
        <dbReference type="EMBL" id="MBN1573112.1"/>
    </source>
</evidence>
<feature type="domain" description="Flavodoxin-like" evidence="1">
    <location>
        <begin position="6"/>
        <end position="86"/>
    </location>
</feature>
<dbReference type="SUPFAM" id="SSF52218">
    <property type="entry name" value="Flavoproteins"/>
    <property type="match status" value="1"/>
</dbReference>
<accession>A0A9D8KEQ7</accession>
<dbReference type="GO" id="GO:0010181">
    <property type="term" value="F:FMN binding"/>
    <property type="evidence" value="ECO:0007669"/>
    <property type="project" value="InterPro"/>
</dbReference>
<dbReference type="Proteomes" id="UP000809273">
    <property type="component" value="Unassembled WGS sequence"/>
</dbReference>
<dbReference type="InterPro" id="IPR029039">
    <property type="entry name" value="Flavoprotein-like_sf"/>
</dbReference>
<evidence type="ECO:0000259" key="1">
    <source>
        <dbReference type="PROSITE" id="PS50902"/>
    </source>
</evidence>
<organism evidence="2 3">
    <name type="scientific">Candidatus Zymogenus saltonus</name>
    <dbReference type="NCBI Taxonomy" id="2844893"/>
    <lineage>
        <taxon>Bacteria</taxon>
        <taxon>Deltaproteobacteria</taxon>
        <taxon>Candidatus Zymogenia</taxon>
        <taxon>Candidatus Zymogeniales</taxon>
        <taxon>Candidatus Zymogenaceae</taxon>
        <taxon>Candidatus Zymogenus</taxon>
    </lineage>
</organism>
<sequence length="86" mass="9633">MGEKRIAVVHHSGSGSTRTIGEVFAELLSKKHSVDTYPVVRNFDYGLLTKYDLLIFGTLTFNCSPSKSMMEFVEGMPKFDNKTAVR</sequence>
<evidence type="ECO:0000313" key="3">
    <source>
        <dbReference type="Proteomes" id="UP000809273"/>
    </source>
</evidence>
<dbReference type="AlphaFoldDB" id="A0A9D8KEQ7"/>
<dbReference type="PROSITE" id="PS50902">
    <property type="entry name" value="FLAVODOXIN_LIKE"/>
    <property type="match status" value="1"/>
</dbReference>
<dbReference type="Gene3D" id="3.40.50.360">
    <property type="match status" value="1"/>
</dbReference>
<reference evidence="2" key="2">
    <citation type="submission" date="2021-01" db="EMBL/GenBank/DDBJ databases">
        <authorList>
            <person name="Hahn C.R."/>
            <person name="Youssef N.H."/>
            <person name="Elshahed M."/>
        </authorList>
    </citation>
    <scope>NUCLEOTIDE SEQUENCE</scope>
    <source>
        <strain evidence="2">Zod_Metabat.24</strain>
    </source>
</reference>
<name>A0A9D8KEQ7_9DELT</name>
<comment type="caution">
    <text evidence="2">The sequence shown here is derived from an EMBL/GenBank/DDBJ whole genome shotgun (WGS) entry which is preliminary data.</text>
</comment>
<reference evidence="2" key="1">
    <citation type="journal article" date="2021" name="Environ. Microbiol.">
        <title>Genomic characterization of three novel Desulfobacterota classes expand the metabolic and phylogenetic diversity of the phylum.</title>
        <authorList>
            <person name="Murphy C.L."/>
            <person name="Biggerstaff J."/>
            <person name="Eichhorn A."/>
            <person name="Ewing E."/>
            <person name="Shahan R."/>
            <person name="Soriano D."/>
            <person name="Stewart S."/>
            <person name="VanMol K."/>
            <person name="Walker R."/>
            <person name="Walters P."/>
            <person name="Elshahed M.S."/>
            <person name="Youssef N.H."/>
        </authorList>
    </citation>
    <scope>NUCLEOTIDE SEQUENCE</scope>
    <source>
        <strain evidence="2">Zod_Metabat.24</strain>
    </source>
</reference>
<gene>
    <name evidence="2" type="ORF">JW984_07950</name>
</gene>
<dbReference type="EMBL" id="JAFGIX010000039">
    <property type="protein sequence ID" value="MBN1573112.1"/>
    <property type="molecule type" value="Genomic_DNA"/>
</dbReference>